<dbReference type="EMBL" id="AOSK01000003">
    <property type="protein sequence ID" value="EYD78360.1"/>
    <property type="molecule type" value="Genomic_DNA"/>
</dbReference>
<evidence type="ECO:0000256" key="2">
    <source>
        <dbReference type="ARBA" id="ARBA00023002"/>
    </source>
</evidence>
<protein>
    <submittedName>
        <fullName evidence="5">Uncharacterized protein</fullName>
    </submittedName>
</protein>
<dbReference type="AlphaFoldDB" id="A0A017HVK6"/>
<feature type="domain" description="Gfo/Idh/MocA-like oxidoreductase N-terminal" evidence="3">
    <location>
        <begin position="4"/>
        <end position="121"/>
    </location>
</feature>
<dbReference type="InterPro" id="IPR000683">
    <property type="entry name" value="Gfo/Idh/MocA-like_OxRdtase_N"/>
</dbReference>
<reference evidence="5 6" key="1">
    <citation type="submission" date="2013-02" db="EMBL/GenBank/DDBJ databases">
        <authorList>
            <person name="Fiebig A."/>
            <person name="Goeker M."/>
            <person name="Klenk H.-P.P."/>
        </authorList>
    </citation>
    <scope>NUCLEOTIDE SEQUENCE [LARGE SCALE GENOMIC DNA]</scope>
    <source>
        <strain evidence="5 6">DSM 19309</strain>
    </source>
</reference>
<dbReference type="Proteomes" id="UP000019666">
    <property type="component" value="Unassembled WGS sequence"/>
</dbReference>
<dbReference type="GO" id="GO:0016491">
    <property type="term" value="F:oxidoreductase activity"/>
    <property type="evidence" value="ECO:0007669"/>
    <property type="project" value="UniProtKB-KW"/>
</dbReference>
<dbReference type="InterPro" id="IPR036291">
    <property type="entry name" value="NAD(P)-bd_dom_sf"/>
</dbReference>
<dbReference type="Pfam" id="PF22725">
    <property type="entry name" value="GFO_IDH_MocA_C3"/>
    <property type="match status" value="1"/>
</dbReference>
<keyword evidence="2" id="KW-0560">Oxidoreductase</keyword>
<sequence length="361" mass="37834">MGLRLGVLGTGRMASTMMGAVASLPALTVAGVASPSGGVERAQSFAASFGIGHAYGDVESLLARDDIDIVYIATETSSHARLSLAALEAGKSVLCEKPFASSFTEARSVVEAARRSKNLFMEAVWTLLLPAYGQAEEIVGSGRIGRPAHLTASFGYPVPRSGAQVARGGVLLDRAVYPVSLAVKLLGPVQSVVAATIIGEEGQEDAHASLQLVHASGAHSQLAVSAAVLLSNTAVISGSEGSVTLEAPLLGSEWITIRRSMGASQAGAVGTPPFKQRLKMRLRSVPLARRVQQRLFDGRREHQSYGGSQYRPLLDHFVALVESGTKESGVVPLDLSLEVARVIDQARTIGNSSRAQSELMP</sequence>
<dbReference type="STRING" id="442562.Rumeso_00049"/>
<evidence type="ECO:0000259" key="4">
    <source>
        <dbReference type="Pfam" id="PF22725"/>
    </source>
</evidence>
<dbReference type="Gene3D" id="3.40.50.720">
    <property type="entry name" value="NAD(P)-binding Rossmann-like Domain"/>
    <property type="match status" value="1"/>
</dbReference>
<name>A0A017HVK6_9RHOB</name>
<dbReference type="PANTHER" id="PTHR22604">
    <property type="entry name" value="OXIDOREDUCTASES"/>
    <property type="match status" value="1"/>
</dbReference>
<comment type="similarity">
    <text evidence="1">Belongs to the Gfo/Idh/MocA family.</text>
</comment>
<dbReference type="InterPro" id="IPR050984">
    <property type="entry name" value="Gfo/Idh/MocA_domain"/>
</dbReference>
<proteinExistence type="inferred from homology"/>
<dbReference type="InterPro" id="IPR055170">
    <property type="entry name" value="GFO_IDH_MocA-like_dom"/>
</dbReference>
<evidence type="ECO:0000313" key="5">
    <source>
        <dbReference type="EMBL" id="EYD78360.1"/>
    </source>
</evidence>
<dbReference type="RefSeq" id="WP_051520934.1">
    <property type="nucleotide sequence ID" value="NZ_KK088538.1"/>
</dbReference>
<evidence type="ECO:0000259" key="3">
    <source>
        <dbReference type="Pfam" id="PF01408"/>
    </source>
</evidence>
<dbReference type="GO" id="GO:0000166">
    <property type="term" value="F:nucleotide binding"/>
    <property type="evidence" value="ECO:0007669"/>
    <property type="project" value="InterPro"/>
</dbReference>
<evidence type="ECO:0000313" key="6">
    <source>
        <dbReference type="Proteomes" id="UP000019666"/>
    </source>
</evidence>
<gene>
    <name evidence="5" type="ORF">Rumeso_00049</name>
</gene>
<accession>A0A017HVK6</accession>
<dbReference type="Pfam" id="PF01408">
    <property type="entry name" value="GFO_IDH_MocA"/>
    <property type="match status" value="1"/>
</dbReference>
<comment type="caution">
    <text evidence="5">The sequence shown here is derived from an EMBL/GenBank/DDBJ whole genome shotgun (WGS) entry which is preliminary data.</text>
</comment>
<dbReference type="PANTHER" id="PTHR22604:SF105">
    <property type="entry name" value="TRANS-1,2-DIHYDROBENZENE-1,2-DIOL DEHYDROGENASE"/>
    <property type="match status" value="1"/>
</dbReference>
<dbReference type="SUPFAM" id="SSF55347">
    <property type="entry name" value="Glyceraldehyde-3-phosphate dehydrogenase-like, C-terminal domain"/>
    <property type="match status" value="1"/>
</dbReference>
<dbReference type="HOGENOM" id="CLU_023194_7_2_5"/>
<evidence type="ECO:0000256" key="1">
    <source>
        <dbReference type="ARBA" id="ARBA00010928"/>
    </source>
</evidence>
<dbReference type="SUPFAM" id="SSF51735">
    <property type="entry name" value="NAD(P)-binding Rossmann-fold domains"/>
    <property type="match status" value="1"/>
</dbReference>
<dbReference type="Gene3D" id="3.30.360.10">
    <property type="entry name" value="Dihydrodipicolinate Reductase, domain 2"/>
    <property type="match status" value="1"/>
</dbReference>
<keyword evidence="6" id="KW-1185">Reference proteome</keyword>
<feature type="domain" description="GFO/IDH/MocA-like oxidoreductase" evidence="4">
    <location>
        <begin position="134"/>
        <end position="243"/>
    </location>
</feature>
<organism evidence="5 6">
    <name type="scientific">Rubellimicrobium mesophilum DSM 19309</name>
    <dbReference type="NCBI Taxonomy" id="442562"/>
    <lineage>
        <taxon>Bacteria</taxon>
        <taxon>Pseudomonadati</taxon>
        <taxon>Pseudomonadota</taxon>
        <taxon>Alphaproteobacteria</taxon>
        <taxon>Rhodobacterales</taxon>
        <taxon>Roseobacteraceae</taxon>
        <taxon>Rubellimicrobium</taxon>
    </lineage>
</organism>